<dbReference type="GO" id="GO:0006307">
    <property type="term" value="P:DNA alkylation repair"/>
    <property type="evidence" value="ECO:0007669"/>
    <property type="project" value="InterPro"/>
</dbReference>
<dbReference type="GO" id="GO:0051213">
    <property type="term" value="F:dioxygenase activity"/>
    <property type="evidence" value="ECO:0007669"/>
    <property type="project" value="UniProtKB-KW"/>
</dbReference>
<accession>A0AAD5SKC2</accession>
<protein>
    <submittedName>
        <fullName evidence="3">Alpha-ketoglutarate-dependent dioxygenase alkB 2</fullName>
    </submittedName>
</protein>
<evidence type="ECO:0000313" key="3">
    <source>
        <dbReference type="EMBL" id="KAJ3056915.1"/>
    </source>
</evidence>
<keyword evidence="3" id="KW-0560">Oxidoreductase</keyword>
<evidence type="ECO:0000259" key="2">
    <source>
        <dbReference type="PROSITE" id="PS51471"/>
    </source>
</evidence>
<organism evidence="3 4">
    <name type="scientific">Rhizophlyctis rosea</name>
    <dbReference type="NCBI Taxonomy" id="64517"/>
    <lineage>
        <taxon>Eukaryota</taxon>
        <taxon>Fungi</taxon>
        <taxon>Fungi incertae sedis</taxon>
        <taxon>Chytridiomycota</taxon>
        <taxon>Chytridiomycota incertae sedis</taxon>
        <taxon>Chytridiomycetes</taxon>
        <taxon>Rhizophlyctidales</taxon>
        <taxon>Rhizophlyctidaceae</taxon>
        <taxon>Rhizophlyctis</taxon>
    </lineage>
</organism>
<dbReference type="InterPro" id="IPR032854">
    <property type="entry name" value="ALKBH3"/>
</dbReference>
<dbReference type="Proteomes" id="UP001212841">
    <property type="component" value="Unassembled WGS sequence"/>
</dbReference>
<dbReference type="EMBL" id="JADGJD010000016">
    <property type="protein sequence ID" value="KAJ3056915.1"/>
    <property type="molecule type" value="Genomic_DNA"/>
</dbReference>
<comment type="caution">
    <text evidence="3">The sequence shown here is derived from an EMBL/GenBank/DDBJ whole genome shotgun (WGS) entry which is preliminary data.</text>
</comment>
<name>A0AAD5SKC2_9FUNG</name>
<keyword evidence="3" id="KW-0223">Dioxygenase</keyword>
<evidence type="ECO:0000256" key="1">
    <source>
        <dbReference type="SAM" id="MobiDB-lite"/>
    </source>
</evidence>
<feature type="region of interest" description="Disordered" evidence="1">
    <location>
        <begin position="144"/>
        <end position="163"/>
    </location>
</feature>
<dbReference type="InterPro" id="IPR037151">
    <property type="entry name" value="AlkB-like_sf"/>
</dbReference>
<dbReference type="Gene3D" id="2.60.120.590">
    <property type="entry name" value="Alpha-ketoglutarate-dependent dioxygenase AlkB-like"/>
    <property type="match status" value="1"/>
</dbReference>
<dbReference type="InterPro" id="IPR005123">
    <property type="entry name" value="Oxoglu/Fe-dep_dioxygenase_dom"/>
</dbReference>
<gene>
    <name evidence="3" type="primary">ALKBH2_2</name>
    <name evidence="3" type="ORF">HK097_002706</name>
</gene>
<dbReference type="InterPro" id="IPR027450">
    <property type="entry name" value="AlkB-like"/>
</dbReference>
<dbReference type="PANTHER" id="PTHR31212">
    <property type="entry name" value="ALPHA-KETOGLUTARATE-DEPENDENT DIOXYGENASE ALKB HOMOLOG 3"/>
    <property type="match status" value="1"/>
</dbReference>
<dbReference type="Pfam" id="PF13532">
    <property type="entry name" value="2OG-FeII_Oxy_2"/>
    <property type="match status" value="1"/>
</dbReference>
<feature type="domain" description="Fe2OG dioxygenase" evidence="2">
    <location>
        <begin position="96"/>
        <end position="227"/>
    </location>
</feature>
<reference evidence="3" key="1">
    <citation type="submission" date="2020-05" db="EMBL/GenBank/DDBJ databases">
        <title>Phylogenomic resolution of chytrid fungi.</title>
        <authorList>
            <person name="Stajich J.E."/>
            <person name="Amses K."/>
            <person name="Simmons R."/>
            <person name="Seto K."/>
            <person name="Myers J."/>
            <person name="Bonds A."/>
            <person name="Quandt C.A."/>
            <person name="Barry K."/>
            <person name="Liu P."/>
            <person name="Grigoriev I."/>
            <person name="Longcore J.E."/>
            <person name="James T.Y."/>
        </authorList>
    </citation>
    <scope>NUCLEOTIDE SEQUENCE</scope>
    <source>
        <strain evidence="3">JEL0318</strain>
    </source>
</reference>
<feature type="compositionally biased region" description="Basic and acidic residues" evidence="1">
    <location>
        <begin position="154"/>
        <end position="163"/>
    </location>
</feature>
<evidence type="ECO:0000313" key="4">
    <source>
        <dbReference type="Proteomes" id="UP001212841"/>
    </source>
</evidence>
<dbReference type="PROSITE" id="PS51471">
    <property type="entry name" value="FE2OG_OXY"/>
    <property type="match status" value="1"/>
</dbReference>
<feature type="compositionally biased region" description="Basic residues" evidence="1">
    <location>
        <begin position="144"/>
        <end position="153"/>
    </location>
</feature>
<proteinExistence type="predicted"/>
<dbReference type="PANTHER" id="PTHR31212:SF4">
    <property type="entry name" value="ALPHA-KETOGLUTARATE-DEPENDENT DIOXYGENASE ALKB HOMOLOG 3"/>
    <property type="match status" value="1"/>
</dbReference>
<keyword evidence="4" id="KW-1185">Reference proteome</keyword>
<sequence>MHDSRYITSFLAQEEADRVLANLNNEVVFLDRDSLKFRIYGKTTQLPRDKAFYGDVDGDGKYPLYRYGGDYEPPVHPWTRTLREVRDLIADKTGYLCNHVVVNRYIDGADHIGFHHDKTRDFAPDSPVCTISLGGTRKLVFQSKKKAKSKKSGKSVEPEKAENCVKSKNWGKSKKSKKAKEEDCLYEVQHGSLFVMGPRTNMAYKHKIMKTSRPCEMRVSLTFRNIKTIADGSGNIVETVN</sequence>
<dbReference type="SUPFAM" id="SSF51197">
    <property type="entry name" value="Clavaminate synthase-like"/>
    <property type="match status" value="1"/>
</dbReference>
<dbReference type="AlphaFoldDB" id="A0AAD5SKC2"/>